<gene>
    <name evidence="1" type="ORF">HMPREF9135_0851</name>
</gene>
<dbReference type="EMBL" id="AWEY01000039">
    <property type="protein sequence ID" value="ERK38369.1"/>
    <property type="molecule type" value="Genomic_DNA"/>
</dbReference>
<dbReference type="PATRIC" id="fig|1115809.3.peg.2293"/>
<accession>U2P3W0</accession>
<name>U2P3W0_9BACT</name>
<sequence length="58" mass="6727">MFSPFPLITTARKNYTTGKKTLKEVKNLYFICNFAEVWHIAPAPTAKDMQDERIDSTF</sequence>
<keyword evidence="2" id="KW-1185">Reference proteome</keyword>
<evidence type="ECO:0000313" key="1">
    <source>
        <dbReference type="EMBL" id="ERK38369.1"/>
    </source>
</evidence>
<evidence type="ECO:0000313" key="2">
    <source>
        <dbReference type="Proteomes" id="UP000016648"/>
    </source>
</evidence>
<organism evidence="1 2">
    <name type="scientific">Segatella baroniae F0067</name>
    <dbReference type="NCBI Taxonomy" id="1115809"/>
    <lineage>
        <taxon>Bacteria</taxon>
        <taxon>Pseudomonadati</taxon>
        <taxon>Bacteroidota</taxon>
        <taxon>Bacteroidia</taxon>
        <taxon>Bacteroidales</taxon>
        <taxon>Prevotellaceae</taxon>
        <taxon>Segatella</taxon>
    </lineage>
</organism>
<protein>
    <submittedName>
        <fullName evidence="1">Uncharacterized protein</fullName>
    </submittedName>
</protein>
<reference evidence="1 2" key="1">
    <citation type="submission" date="2013-08" db="EMBL/GenBank/DDBJ databases">
        <authorList>
            <person name="Durkin A.S."/>
            <person name="Haft D.R."/>
            <person name="McCorrison J."/>
            <person name="Torralba M."/>
            <person name="Gillis M."/>
            <person name="Haft D.H."/>
            <person name="Methe B."/>
            <person name="Sutton G."/>
            <person name="Nelson K.E."/>
        </authorList>
    </citation>
    <scope>NUCLEOTIDE SEQUENCE [LARGE SCALE GENOMIC DNA]</scope>
    <source>
        <strain evidence="1 2">F0067</strain>
    </source>
</reference>
<dbReference type="Proteomes" id="UP000016648">
    <property type="component" value="Unassembled WGS sequence"/>
</dbReference>
<proteinExistence type="predicted"/>
<dbReference type="AlphaFoldDB" id="U2P3W0"/>
<comment type="caution">
    <text evidence="1">The sequence shown here is derived from an EMBL/GenBank/DDBJ whole genome shotgun (WGS) entry which is preliminary data.</text>
</comment>